<proteinExistence type="predicted"/>
<protein>
    <submittedName>
        <fullName evidence="1">Uncharacterized protein</fullName>
    </submittedName>
</protein>
<reference evidence="1 2" key="1">
    <citation type="submission" date="2023-01" db="EMBL/GenBank/DDBJ databases">
        <title>Analysis of 21 Apiospora genomes using comparative genomics revels a genus with tremendous synthesis potential of carbohydrate active enzymes and secondary metabolites.</title>
        <authorList>
            <person name="Sorensen T."/>
        </authorList>
    </citation>
    <scope>NUCLEOTIDE SEQUENCE [LARGE SCALE GENOMIC DNA]</scope>
    <source>
        <strain evidence="1 2">CBS 20057</strain>
    </source>
</reference>
<comment type="caution">
    <text evidence="1">The sequence shown here is derived from an EMBL/GenBank/DDBJ whole genome shotgun (WGS) entry which is preliminary data.</text>
</comment>
<evidence type="ECO:0000313" key="2">
    <source>
        <dbReference type="Proteomes" id="UP001396898"/>
    </source>
</evidence>
<dbReference type="EMBL" id="JAQQWI010000007">
    <property type="protein sequence ID" value="KAK8026358.1"/>
    <property type="molecule type" value="Genomic_DNA"/>
</dbReference>
<gene>
    <name evidence="1" type="ORF">PG991_003414</name>
</gene>
<sequence>MPTPVFTHAEPEACGRLRSRTGPGRSAGPPHYEPGFLCISLVHSHLCCFITEACARPPSQILHLLLDNGAYLHDGGFGLNPGALWAATRGQQPSEIVGQILARNGPVSRSCALAPVQHAGAAVARCGFDEKIEFDARLSVEECVEGAKKRENSDVTTTEERK</sequence>
<organism evidence="1 2">
    <name type="scientific">Apiospora marii</name>
    <dbReference type="NCBI Taxonomy" id="335849"/>
    <lineage>
        <taxon>Eukaryota</taxon>
        <taxon>Fungi</taxon>
        <taxon>Dikarya</taxon>
        <taxon>Ascomycota</taxon>
        <taxon>Pezizomycotina</taxon>
        <taxon>Sordariomycetes</taxon>
        <taxon>Xylariomycetidae</taxon>
        <taxon>Amphisphaeriales</taxon>
        <taxon>Apiosporaceae</taxon>
        <taxon>Apiospora</taxon>
    </lineage>
</organism>
<keyword evidence="2" id="KW-1185">Reference proteome</keyword>
<evidence type="ECO:0000313" key="1">
    <source>
        <dbReference type="EMBL" id="KAK8026358.1"/>
    </source>
</evidence>
<name>A0ABR1S3K3_9PEZI</name>
<accession>A0ABR1S3K3</accession>
<dbReference type="Proteomes" id="UP001396898">
    <property type="component" value="Unassembled WGS sequence"/>
</dbReference>